<dbReference type="AlphaFoldDB" id="A0A6C0IM64"/>
<evidence type="ECO:0000313" key="2">
    <source>
        <dbReference type="EMBL" id="QHT92977.1"/>
    </source>
</evidence>
<dbReference type="EMBL" id="MN740199">
    <property type="protein sequence ID" value="QHT92977.1"/>
    <property type="molecule type" value="Genomic_DNA"/>
</dbReference>
<evidence type="ECO:0000256" key="1">
    <source>
        <dbReference type="SAM" id="MobiDB-lite"/>
    </source>
</evidence>
<feature type="region of interest" description="Disordered" evidence="1">
    <location>
        <begin position="38"/>
        <end position="100"/>
    </location>
</feature>
<proteinExistence type="predicted"/>
<reference evidence="2" key="1">
    <citation type="journal article" date="2020" name="Nature">
        <title>Giant virus diversity and host interactions through global metagenomics.</title>
        <authorList>
            <person name="Schulz F."/>
            <person name="Roux S."/>
            <person name="Paez-Espino D."/>
            <person name="Jungbluth S."/>
            <person name="Walsh D.A."/>
            <person name="Denef V.J."/>
            <person name="McMahon K.D."/>
            <person name="Konstantinidis K.T."/>
            <person name="Eloe-Fadrosh E.A."/>
            <person name="Kyrpides N.C."/>
            <person name="Woyke T."/>
        </authorList>
    </citation>
    <scope>NUCLEOTIDE SEQUENCE</scope>
    <source>
        <strain evidence="2">GVMAG-M-3300023210-19</strain>
    </source>
</reference>
<protein>
    <submittedName>
        <fullName evidence="2">Uncharacterized protein</fullName>
    </submittedName>
</protein>
<feature type="compositionally biased region" description="Basic and acidic residues" evidence="1">
    <location>
        <begin position="43"/>
        <end position="94"/>
    </location>
</feature>
<name>A0A6C0IM64_9ZZZZ</name>
<accession>A0A6C0IM64</accession>
<organism evidence="2">
    <name type="scientific">viral metagenome</name>
    <dbReference type="NCBI Taxonomy" id="1070528"/>
    <lineage>
        <taxon>unclassified sequences</taxon>
        <taxon>metagenomes</taxon>
        <taxon>organismal metagenomes</taxon>
    </lineage>
</organism>
<sequence>MSQEELILRIAELEKQNEQLKTELEETKVHLKKYTAPASSKKYYQEHKEEHKQRVREYQKRTNYKSESKHIPTAEQRKEYNRRAYLKKKEKETQESQENI</sequence>